<protein>
    <submittedName>
        <fullName evidence="5">Cpa5 protein</fullName>
    </submittedName>
</protein>
<evidence type="ECO:0000256" key="1">
    <source>
        <dbReference type="ARBA" id="ARBA00001947"/>
    </source>
</evidence>
<proteinExistence type="inferred from homology"/>
<dbReference type="PROSITE" id="PS52035">
    <property type="entry name" value="PEPTIDASE_M14"/>
    <property type="match status" value="1"/>
</dbReference>
<keyword evidence="6" id="KW-1185">Reference proteome</keyword>
<dbReference type="PANTHER" id="PTHR11705:SF119">
    <property type="entry name" value="OS02G0119300 PROTEIN"/>
    <property type="match status" value="1"/>
</dbReference>
<dbReference type="SMART" id="SM00631">
    <property type="entry name" value="Zn_pept"/>
    <property type="match status" value="1"/>
</dbReference>
<evidence type="ECO:0000259" key="4">
    <source>
        <dbReference type="PROSITE" id="PS52035"/>
    </source>
</evidence>
<dbReference type="InterPro" id="IPR034269">
    <property type="entry name" value="At5g42320_M14_CPD"/>
</dbReference>
<dbReference type="GO" id="GO:0006508">
    <property type="term" value="P:proteolysis"/>
    <property type="evidence" value="ECO:0007669"/>
    <property type="project" value="InterPro"/>
</dbReference>
<sequence>MARAALLYLPLCGLMSEAVNLRRAQSSQLLTDFPFYHTSEQIQSEARELVSGCAGRATVKTVRKGEVSIDEIRISGSKNSNLERNRVAFLFGEHSRELISPETGLMLLKMICGQASHPDLVEKALETSDFQLILNANPVSRVQVEQGNYCLRDNPRGVDLNRNWDEKWEFGDEALGGDQYRGETPFSEAETQMVRDLLTDFKPTTFLSVHSGTLGLYMPWAYDAIHMAHRNRDLMLAVLKDLDADHCQCPFGAAGKEVGYNCPGTSFDWVFDHLKAPFSFAWEIYARPAEYEGLKSRWQEKLKEANSVLQGQASMSLLELYAGHFSDFAGQSQLDAELQDCFGTFNPSTEAEYNESVRNWAKSYLKLAVLTAPHVALLSNSTAGRK</sequence>
<dbReference type="Proteomes" id="UP000604046">
    <property type="component" value="Unassembled WGS sequence"/>
</dbReference>
<feature type="domain" description="Peptidase M14" evidence="4">
    <location>
        <begin position="35"/>
        <end position="312"/>
    </location>
</feature>
<dbReference type="GO" id="GO:0004181">
    <property type="term" value="F:metallocarboxypeptidase activity"/>
    <property type="evidence" value="ECO:0007669"/>
    <property type="project" value="InterPro"/>
</dbReference>
<evidence type="ECO:0000313" key="5">
    <source>
        <dbReference type="EMBL" id="CAE7217833.1"/>
    </source>
</evidence>
<name>A0A812K5M7_9DINO</name>
<dbReference type="Gene3D" id="3.40.630.10">
    <property type="entry name" value="Zn peptidases"/>
    <property type="match status" value="1"/>
</dbReference>
<organism evidence="5 6">
    <name type="scientific">Symbiodinium natans</name>
    <dbReference type="NCBI Taxonomy" id="878477"/>
    <lineage>
        <taxon>Eukaryota</taxon>
        <taxon>Sar</taxon>
        <taxon>Alveolata</taxon>
        <taxon>Dinophyceae</taxon>
        <taxon>Suessiales</taxon>
        <taxon>Symbiodiniaceae</taxon>
        <taxon>Symbiodinium</taxon>
    </lineage>
</organism>
<comment type="cofactor">
    <cofactor evidence="1">
        <name>Zn(2+)</name>
        <dbReference type="ChEBI" id="CHEBI:29105"/>
    </cofactor>
</comment>
<dbReference type="InterPro" id="IPR000834">
    <property type="entry name" value="Peptidase_M14"/>
</dbReference>
<dbReference type="EMBL" id="CAJNDS010000557">
    <property type="protein sequence ID" value="CAE7217833.1"/>
    <property type="molecule type" value="Genomic_DNA"/>
</dbReference>
<dbReference type="SUPFAM" id="SSF53187">
    <property type="entry name" value="Zn-dependent exopeptidases"/>
    <property type="match status" value="1"/>
</dbReference>
<evidence type="ECO:0000256" key="2">
    <source>
        <dbReference type="ARBA" id="ARBA00005988"/>
    </source>
</evidence>
<evidence type="ECO:0000256" key="3">
    <source>
        <dbReference type="PROSITE-ProRule" id="PRU01379"/>
    </source>
</evidence>
<gene>
    <name evidence="5" type="primary">Cpa5</name>
    <name evidence="5" type="ORF">SNAT2548_LOCUS7777</name>
</gene>
<dbReference type="AlphaFoldDB" id="A0A812K5M7"/>
<dbReference type="GO" id="GO:0005615">
    <property type="term" value="C:extracellular space"/>
    <property type="evidence" value="ECO:0007669"/>
    <property type="project" value="TreeGrafter"/>
</dbReference>
<dbReference type="CDD" id="cd06227">
    <property type="entry name" value="M14-CPA-like"/>
    <property type="match status" value="1"/>
</dbReference>
<reference evidence="5" key="1">
    <citation type="submission" date="2021-02" db="EMBL/GenBank/DDBJ databases">
        <authorList>
            <person name="Dougan E. K."/>
            <person name="Rhodes N."/>
            <person name="Thang M."/>
            <person name="Chan C."/>
        </authorList>
    </citation>
    <scope>NUCLEOTIDE SEQUENCE</scope>
</reference>
<dbReference type="OrthoDB" id="3626597at2759"/>
<feature type="active site" description="Proton donor/acceptor" evidence="3">
    <location>
        <position position="283"/>
    </location>
</feature>
<evidence type="ECO:0000313" key="6">
    <source>
        <dbReference type="Proteomes" id="UP000604046"/>
    </source>
</evidence>
<dbReference type="GO" id="GO:0008270">
    <property type="term" value="F:zinc ion binding"/>
    <property type="evidence" value="ECO:0007669"/>
    <property type="project" value="InterPro"/>
</dbReference>
<accession>A0A812K5M7</accession>
<dbReference type="Pfam" id="PF00246">
    <property type="entry name" value="Peptidase_M14"/>
    <property type="match status" value="1"/>
</dbReference>
<comment type="similarity">
    <text evidence="2 3">Belongs to the peptidase M14 family.</text>
</comment>
<comment type="caution">
    <text evidence="5">The sequence shown here is derived from an EMBL/GenBank/DDBJ whole genome shotgun (WGS) entry which is preliminary data.</text>
</comment>
<dbReference type="PANTHER" id="PTHR11705">
    <property type="entry name" value="PROTEASE FAMILY M14 CARBOXYPEPTIDASE A,B"/>
    <property type="match status" value="1"/>
</dbReference>